<evidence type="ECO:0000313" key="1">
    <source>
        <dbReference type="EMBL" id="KAH7918562.1"/>
    </source>
</evidence>
<dbReference type="EMBL" id="MU266768">
    <property type="protein sequence ID" value="KAH7918562.1"/>
    <property type="molecule type" value="Genomic_DNA"/>
</dbReference>
<comment type="caution">
    <text evidence="1">The sequence shown here is derived from an EMBL/GenBank/DDBJ whole genome shotgun (WGS) entry which is preliminary data.</text>
</comment>
<dbReference type="Proteomes" id="UP000790709">
    <property type="component" value="Unassembled WGS sequence"/>
</dbReference>
<evidence type="ECO:0000313" key="2">
    <source>
        <dbReference type="Proteomes" id="UP000790709"/>
    </source>
</evidence>
<proteinExistence type="predicted"/>
<name>A0ACB8AYS2_9AGAM</name>
<organism evidence="1 2">
    <name type="scientific">Leucogyrophana mollusca</name>
    <dbReference type="NCBI Taxonomy" id="85980"/>
    <lineage>
        <taxon>Eukaryota</taxon>
        <taxon>Fungi</taxon>
        <taxon>Dikarya</taxon>
        <taxon>Basidiomycota</taxon>
        <taxon>Agaricomycotina</taxon>
        <taxon>Agaricomycetes</taxon>
        <taxon>Agaricomycetidae</taxon>
        <taxon>Boletales</taxon>
        <taxon>Boletales incertae sedis</taxon>
        <taxon>Leucogyrophana</taxon>
    </lineage>
</organism>
<protein>
    <submittedName>
        <fullName evidence="1">Uncharacterized protein</fullName>
    </submittedName>
</protein>
<reference evidence="1" key="1">
    <citation type="journal article" date="2021" name="New Phytol.">
        <title>Evolutionary innovations through gain and loss of genes in the ectomycorrhizal Boletales.</title>
        <authorList>
            <person name="Wu G."/>
            <person name="Miyauchi S."/>
            <person name="Morin E."/>
            <person name="Kuo A."/>
            <person name="Drula E."/>
            <person name="Varga T."/>
            <person name="Kohler A."/>
            <person name="Feng B."/>
            <person name="Cao Y."/>
            <person name="Lipzen A."/>
            <person name="Daum C."/>
            <person name="Hundley H."/>
            <person name="Pangilinan J."/>
            <person name="Johnson J."/>
            <person name="Barry K."/>
            <person name="LaButti K."/>
            <person name="Ng V."/>
            <person name="Ahrendt S."/>
            <person name="Min B."/>
            <person name="Choi I.G."/>
            <person name="Park H."/>
            <person name="Plett J.M."/>
            <person name="Magnuson J."/>
            <person name="Spatafora J.W."/>
            <person name="Nagy L.G."/>
            <person name="Henrissat B."/>
            <person name="Grigoriev I.V."/>
            <person name="Yang Z.L."/>
            <person name="Xu J."/>
            <person name="Martin F.M."/>
        </authorList>
    </citation>
    <scope>NUCLEOTIDE SEQUENCE</scope>
    <source>
        <strain evidence="1">KUC20120723A-06</strain>
    </source>
</reference>
<sequence length="216" mass="23725">MPLSPRSCRRGSTAPPHFNHPYLLDQHYTPSPRARAPSRAPSRTPSHAPSRTPSRTPPRTLTSLSSSPPLSPLWDIESEASSPQSTVDDPLSDLEVDSMTSSHHSIANSDAPNNRLLPDSADEAECLLSIARADLNISRAEKDLADGIHVRNMMRARYSHFQLEKAKRKLTSAELEVGRVRAVARRCGFVCSAASVAPRLPASSRMHPCFFTVRLD</sequence>
<accession>A0ACB8AYS2</accession>
<gene>
    <name evidence="1" type="ORF">BV22DRAFT_1134498</name>
</gene>
<keyword evidence="2" id="KW-1185">Reference proteome</keyword>